<organism evidence="1">
    <name type="scientific">Magnetococcus massalia (strain MO-1)</name>
    <dbReference type="NCBI Taxonomy" id="451514"/>
    <lineage>
        <taxon>Bacteria</taxon>
        <taxon>Pseudomonadati</taxon>
        <taxon>Pseudomonadota</taxon>
        <taxon>Magnetococcia</taxon>
        <taxon>Magnetococcales</taxon>
        <taxon>Magnetococcaceae</taxon>
        <taxon>Magnetococcus</taxon>
    </lineage>
</organism>
<accession>A0A1S7LGQ5</accession>
<reference evidence="1" key="1">
    <citation type="submission" date="2015-04" db="EMBL/GenBank/DDBJ databases">
        <authorList>
            <person name="Syromyatnikov M.Y."/>
            <person name="Popov V.N."/>
        </authorList>
    </citation>
    <scope>NUCLEOTIDE SEQUENCE</scope>
    <source>
        <strain evidence="1">MO-1</strain>
    </source>
</reference>
<dbReference type="AlphaFoldDB" id="A0A1S7LGQ5"/>
<proteinExistence type="predicted"/>
<dbReference type="EMBL" id="LO017727">
    <property type="protein sequence ID" value="CRH06130.1"/>
    <property type="molecule type" value="Genomic_DNA"/>
</dbReference>
<sequence length="246" mass="25670">MGKKTHTLIGGGECFIGPFGGGAGMRFLGEASKVELSFSEEKKTLKNYSTPGGGTADTVSLITDVQLVITAHGFDVDSLAMATFGESGSIAGGTATDESHEAYRGGYLRAKEGVDLSAVSLTNSGTPLVEGTDYEVKGGGVRILDDATNVVDGDTVLITYTHASSASVEAILNAGKEYIMAFDGFNQAFDGKPVVLDVYRVKNTPSSLGLVTDDFGSIEFTFDVLKDDGKTGAGVSQFFKLMQIEG</sequence>
<gene>
    <name evidence="1" type="ORF">MAGMO_1957</name>
</gene>
<protein>
    <submittedName>
        <fullName evidence="1">Uncharacterized protein</fullName>
    </submittedName>
</protein>
<name>A0A1S7LGQ5_MAGMO</name>
<evidence type="ECO:0000313" key="1">
    <source>
        <dbReference type="EMBL" id="CRH06130.1"/>
    </source>
</evidence>